<protein>
    <submittedName>
        <fullName evidence="5">Copper radical oxidase</fullName>
    </submittedName>
</protein>
<gene>
    <name evidence="5" type="ORF">MVEN_02641500</name>
</gene>
<dbReference type="InterPro" id="IPR011043">
    <property type="entry name" value="Gal_Oxase/kelch_b-propeller"/>
</dbReference>
<evidence type="ECO:0000256" key="2">
    <source>
        <dbReference type="SAM" id="SignalP"/>
    </source>
</evidence>
<dbReference type="EMBL" id="JACAZI010000057">
    <property type="protein sequence ID" value="KAF7324437.1"/>
    <property type="molecule type" value="Genomic_DNA"/>
</dbReference>
<feature type="domain" description="Galactose oxidase-like Early set" evidence="4">
    <location>
        <begin position="473"/>
        <end position="573"/>
    </location>
</feature>
<dbReference type="OrthoDB" id="2019572at2759"/>
<dbReference type="AlphaFoldDB" id="A0A8H6WP25"/>
<accession>A0A8H6WP25</accession>
<evidence type="ECO:0000256" key="1">
    <source>
        <dbReference type="ARBA" id="ARBA00022729"/>
    </source>
</evidence>
<dbReference type="PANTHER" id="PTHR32208">
    <property type="entry name" value="SECRETED PROTEIN-RELATED"/>
    <property type="match status" value="1"/>
</dbReference>
<dbReference type="Pfam" id="PF07250">
    <property type="entry name" value="Glyoxal_oxid_N"/>
    <property type="match status" value="2"/>
</dbReference>
<organism evidence="5 6">
    <name type="scientific">Mycena venus</name>
    <dbReference type="NCBI Taxonomy" id="2733690"/>
    <lineage>
        <taxon>Eukaryota</taxon>
        <taxon>Fungi</taxon>
        <taxon>Dikarya</taxon>
        <taxon>Basidiomycota</taxon>
        <taxon>Agaricomycotina</taxon>
        <taxon>Agaricomycetes</taxon>
        <taxon>Agaricomycetidae</taxon>
        <taxon>Agaricales</taxon>
        <taxon>Marasmiineae</taxon>
        <taxon>Mycenaceae</taxon>
        <taxon>Mycena</taxon>
    </lineage>
</organism>
<dbReference type="InterPro" id="IPR037293">
    <property type="entry name" value="Gal_Oxidase_central_sf"/>
</dbReference>
<proteinExistence type="predicted"/>
<feature type="domain" description="Glyoxal oxidase N-terminal" evidence="3">
    <location>
        <begin position="65"/>
        <end position="171"/>
    </location>
</feature>
<dbReference type="Proteomes" id="UP000620124">
    <property type="component" value="Unassembled WGS sequence"/>
</dbReference>
<feature type="chain" id="PRO_5034520121" evidence="2">
    <location>
        <begin position="21"/>
        <end position="588"/>
    </location>
</feature>
<dbReference type="Pfam" id="PF09118">
    <property type="entry name" value="GO-like_E_set"/>
    <property type="match status" value="1"/>
</dbReference>
<evidence type="ECO:0000313" key="5">
    <source>
        <dbReference type="EMBL" id="KAF7324437.1"/>
    </source>
</evidence>
<dbReference type="InterPro" id="IPR013783">
    <property type="entry name" value="Ig-like_fold"/>
</dbReference>
<reference evidence="5" key="1">
    <citation type="submission" date="2020-05" db="EMBL/GenBank/DDBJ databases">
        <title>Mycena genomes resolve the evolution of fungal bioluminescence.</title>
        <authorList>
            <person name="Tsai I.J."/>
        </authorList>
    </citation>
    <scope>NUCLEOTIDE SEQUENCE</scope>
    <source>
        <strain evidence="5">CCC161011</strain>
    </source>
</reference>
<dbReference type="InterPro" id="IPR009880">
    <property type="entry name" value="Glyoxal_oxidase_N"/>
</dbReference>
<feature type="domain" description="Glyoxal oxidase N-terminal" evidence="3">
    <location>
        <begin position="258"/>
        <end position="467"/>
    </location>
</feature>
<keyword evidence="6" id="KW-1185">Reference proteome</keyword>
<evidence type="ECO:0000259" key="4">
    <source>
        <dbReference type="Pfam" id="PF09118"/>
    </source>
</evidence>
<sequence length="588" mass="63108">MNLFLRALFVAIYSSTLVAGAGWEFVVNGTSGILALEAIIVSPTLAIFFDFSGTGGPLQINGHSAWGALWNLETNQATALDVVSDTFCASGGILSNGTMVSVGGMQLTGTPATDGRMGLRIFEPCSSPDGEGCTLFDNPDLVHLAETRWYPSSLRIFDGSLMIVGGIHEATPFYNTDPVNSFEFFPSKDGGVPRPSAFLERSLTANLFPRQVSSEVRVHVFELSISVYLLSPMVKSSWSQTTRHVSSEHATFINLPSFQSIIYDIEADIETILPDLPNGVRATNPFDGTITLLPLSPPLYIPEVLVCGGTNTSDQIPALNLSSQDPASDQCSRITLTPAGIKKGWEVERMLEGRMMPEMILLPNGQVLIINGAQTGYAAISSVGVIQGNSNADHAAFTPSLYDPTAPLGHRISNKDLPTTDIARMYHSSVSLTPSGNILLAGSNPNVNVNETVKFPTEFRVQYLNPPWMSLPRPTLSGVPAKIAFNSKFTVRVTIPAHVAAFPVVKVALMDLGYSSHAFHSSSRLVWLEAKLSSDRKTLEISSPPNNRVYPPGPGYIYLTVGDTTSVGVHVMVGSGASPPVPDQGRKL</sequence>
<dbReference type="Gene3D" id="2.130.10.80">
    <property type="entry name" value="Galactose oxidase/kelch, beta-propeller"/>
    <property type="match status" value="1"/>
</dbReference>
<dbReference type="InterPro" id="IPR015202">
    <property type="entry name" value="GO-like_E_set"/>
</dbReference>
<name>A0A8H6WP25_9AGAR</name>
<dbReference type="SUPFAM" id="SSF50965">
    <property type="entry name" value="Galactose oxidase, central domain"/>
    <property type="match status" value="1"/>
</dbReference>
<evidence type="ECO:0000313" key="6">
    <source>
        <dbReference type="Proteomes" id="UP000620124"/>
    </source>
</evidence>
<dbReference type="Gene3D" id="2.60.40.10">
    <property type="entry name" value="Immunoglobulins"/>
    <property type="match status" value="1"/>
</dbReference>
<feature type="signal peptide" evidence="2">
    <location>
        <begin position="1"/>
        <end position="20"/>
    </location>
</feature>
<keyword evidence="1 2" id="KW-0732">Signal</keyword>
<dbReference type="InterPro" id="IPR014756">
    <property type="entry name" value="Ig_E-set"/>
</dbReference>
<comment type="caution">
    <text evidence="5">The sequence shown here is derived from an EMBL/GenBank/DDBJ whole genome shotgun (WGS) entry which is preliminary data.</text>
</comment>
<evidence type="ECO:0000259" key="3">
    <source>
        <dbReference type="Pfam" id="PF07250"/>
    </source>
</evidence>
<dbReference type="CDD" id="cd02851">
    <property type="entry name" value="E_set_GO_C"/>
    <property type="match status" value="1"/>
</dbReference>
<dbReference type="SUPFAM" id="SSF81296">
    <property type="entry name" value="E set domains"/>
    <property type="match status" value="1"/>
</dbReference>
<dbReference type="PANTHER" id="PTHR32208:SF96">
    <property type="entry name" value="GLYOXAL OXIDASE"/>
    <property type="match status" value="1"/>
</dbReference>